<feature type="region of interest" description="Disordered" evidence="1">
    <location>
        <begin position="1"/>
        <end position="20"/>
    </location>
</feature>
<feature type="compositionally biased region" description="Polar residues" evidence="1">
    <location>
        <begin position="7"/>
        <end position="20"/>
    </location>
</feature>
<dbReference type="AlphaFoldDB" id="A0A0C1ZJ33"/>
<organism evidence="2 3">
    <name type="scientific">Vibrio owensii CAIM 1854 = LMG 25443</name>
    <dbReference type="NCBI Taxonomy" id="1229493"/>
    <lineage>
        <taxon>Bacteria</taxon>
        <taxon>Pseudomonadati</taxon>
        <taxon>Pseudomonadota</taxon>
        <taxon>Gammaproteobacteria</taxon>
        <taxon>Vibrionales</taxon>
        <taxon>Vibrionaceae</taxon>
        <taxon>Vibrio</taxon>
    </lineage>
</organism>
<sequence>MIYSKSGIASTNTSISQNPKCSLPVEERPLLMEIDGDGIIRGTNYWATNFNALGYVFILALEHSMVLFAPDSLREQLCKEIETATAIEVNHGISAEHEGIEFLEIIFDDHSRTPYCLEVSVEQQAQIVFPLKSGFKSFTVVFSDGTSLSGPSVVTTNQSLPTVNW</sequence>
<evidence type="ECO:0000313" key="2">
    <source>
        <dbReference type="EMBL" id="KIF53221.1"/>
    </source>
</evidence>
<name>A0A0C1ZJ33_9VIBR</name>
<accession>A0A0C1ZJ33</accession>
<dbReference type="RefSeq" id="WP_020194409.1">
    <property type="nucleotide sequence ID" value="NZ_BAOH01000005.1"/>
</dbReference>
<evidence type="ECO:0000256" key="1">
    <source>
        <dbReference type="SAM" id="MobiDB-lite"/>
    </source>
</evidence>
<evidence type="ECO:0000313" key="3">
    <source>
        <dbReference type="Proteomes" id="UP000031586"/>
    </source>
</evidence>
<gene>
    <name evidence="2" type="ORF">H735_09840</name>
</gene>
<dbReference type="PATRIC" id="fig|1229493.5.peg.1054"/>
<proteinExistence type="predicted"/>
<comment type="caution">
    <text evidence="2">The sequence shown here is derived from an EMBL/GenBank/DDBJ whole genome shotgun (WGS) entry which is preliminary data.</text>
</comment>
<dbReference type="EMBL" id="JPRD01000015">
    <property type="protein sequence ID" value="KIF53221.1"/>
    <property type="molecule type" value="Genomic_DNA"/>
</dbReference>
<dbReference type="Proteomes" id="UP000031586">
    <property type="component" value="Unassembled WGS sequence"/>
</dbReference>
<reference evidence="2 3" key="1">
    <citation type="submission" date="2014-07" db="EMBL/GenBank/DDBJ databases">
        <title>Unique and conserved regions in Vibrio harveyi and related species in comparison with the shrimp pathogen Vibrio harveyi CAIM 1792.</title>
        <authorList>
            <person name="Espinoza-Valles I."/>
            <person name="Vora G."/>
            <person name="Leekitcharoenphon P."/>
            <person name="Ussery D."/>
            <person name="Hoj L."/>
            <person name="Gomez-Gil B."/>
        </authorList>
    </citation>
    <scope>NUCLEOTIDE SEQUENCE [LARGE SCALE GENOMIC DNA]</scope>
    <source>
        <strain evidence="3">CAIM 1854 / LMG 25443</strain>
    </source>
</reference>
<protein>
    <submittedName>
        <fullName evidence="2">Uncharacterized protein</fullName>
    </submittedName>
</protein>